<comment type="subcellular location">
    <subcellularLocation>
        <location evidence="1">Membrane</location>
        <topology evidence="1">Single-pass type I membrane protein</topology>
    </subcellularLocation>
</comment>
<keyword evidence="25" id="KW-1185">Reference proteome</keyword>
<accession>A0A8C5CG66</accession>
<feature type="active site" description="Proton acceptor" evidence="18">
    <location>
        <position position="317"/>
    </location>
</feature>
<keyword evidence="15" id="KW-0675">Receptor</keyword>
<dbReference type="Proteomes" id="UP000694546">
    <property type="component" value="Chromosome 16"/>
</dbReference>
<evidence type="ECO:0000256" key="20">
    <source>
        <dbReference type="PIRSR" id="PIRSR037393-3"/>
    </source>
</evidence>
<evidence type="ECO:0000256" key="7">
    <source>
        <dbReference type="ARBA" id="ARBA00022679"/>
    </source>
</evidence>
<comment type="similarity">
    <text evidence="2">Belongs to the protein kinase superfamily. TKL Ser/Thr protein kinase family. TGFB receptor subfamily.</text>
</comment>
<evidence type="ECO:0000256" key="11">
    <source>
        <dbReference type="ARBA" id="ARBA00022777"/>
    </source>
</evidence>
<keyword evidence="9" id="KW-0732">Signal</keyword>
<dbReference type="PIRSF" id="PIRSF037393">
    <property type="entry name" value="TGFRII"/>
    <property type="match status" value="1"/>
</dbReference>
<dbReference type="PANTHER" id="PTHR23255">
    <property type="entry name" value="TRANSFORMING GROWTH FACTOR-BETA RECEPTOR TYPE I AND II"/>
    <property type="match status" value="1"/>
</dbReference>
<dbReference type="GO" id="GO:0005524">
    <property type="term" value="F:ATP binding"/>
    <property type="evidence" value="ECO:0007669"/>
    <property type="project" value="UniProtKB-KW"/>
</dbReference>
<keyword evidence="20" id="KW-1015">Disulfide bond</keyword>
<dbReference type="EC" id="2.7.11.30" evidence="3"/>
<feature type="compositionally biased region" description="Basic and acidic residues" evidence="21">
    <location>
        <begin position="482"/>
        <end position="501"/>
    </location>
</feature>
<dbReference type="GO" id="GO:0005886">
    <property type="term" value="C:plasma membrane"/>
    <property type="evidence" value="ECO:0007669"/>
    <property type="project" value="TreeGrafter"/>
</dbReference>
<evidence type="ECO:0000256" key="15">
    <source>
        <dbReference type="ARBA" id="ARBA00023170"/>
    </source>
</evidence>
<reference evidence="24" key="2">
    <citation type="submission" date="2025-09" db="UniProtKB">
        <authorList>
            <consortium name="Ensembl"/>
        </authorList>
    </citation>
    <scope>IDENTIFICATION</scope>
</reference>
<evidence type="ECO:0000256" key="4">
    <source>
        <dbReference type="ARBA" id="ARBA00017567"/>
    </source>
</evidence>
<name>A0A8C5CG66_GADMO</name>
<evidence type="ECO:0000256" key="6">
    <source>
        <dbReference type="ARBA" id="ARBA00022604"/>
    </source>
</evidence>
<evidence type="ECO:0000256" key="9">
    <source>
        <dbReference type="ARBA" id="ARBA00022729"/>
    </source>
</evidence>
<evidence type="ECO:0000256" key="10">
    <source>
        <dbReference type="ARBA" id="ARBA00022741"/>
    </source>
</evidence>
<feature type="region of interest" description="Disordered" evidence="21">
    <location>
        <begin position="122"/>
        <end position="142"/>
    </location>
</feature>
<proteinExistence type="inferred from homology"/>
<organism evidence="24 25">
    <name type="scientific">Gadus morhua</name>
    <name type="common">Atlantic cod</name>
    <dbReference type="NCBI Taxonomy" id="8049"/>
    <lineage>
        <taxon>Eukaryota</taxon>
        <taxon>Metazoa</taxon>
        <taxon>Chordata</taxon>
        <taxon>Craniata</taxon>
        <taxon>Vertebrata</taxon>
        <taxon>Euteleostomi</taxon>
        <taxon>Actinopterygii</taxon>
        <taxon>Neopterygii</taxon>
        <taxon>Teleostei</taxon>
        <taxon>Neoteleostei</taxon>
        <taxon>Acanthomorphata</taxon>
        <taxon>Zeiogadaria</taxon>
        <taxon>Gadariae</taxon>
        <taxon>Gadiformes</taxon>
        <taxon>Gadoidei</taxon>
        <taxon>Gadidae</taxon>
        <taxon>Gadus</taxon>
    </lineage>
</organism>
<keyword evidence="10 19" id="KW-0547">Nucleotide-binding</keyword>
<evidence type="ECO:0000256" key="17">
    <source>
        <dbReference type="ARBA" id="ARBA00033122"/>
    </source>
</evidence>
<keyword evidence="8 22" id="KW-0812">Transmembrane</keyword>
<evidence type="ECO:0000313" key="24">
    <source>
        <dbReference type="Ensembl" id="ENSGMOP00000060315.1"/>
    </source>
</evidence>
<keyword evidence="14 22" id="KW-0472">Membrane</keyword>
<feature type="transmembrane region" description="Helical" evidence="22">
    <location>
        <begin position="94"/>
        <end position="119"/>
    </location>
</feature>
<dbReference type="Ensembl" id="ENSGMOT00000072107.1">
    <property type="protein sequence ID" value="ENSGMOP00000060315.1"/>
    <property type="gene ID" value="ENSGMOG00000014946.2"/>
</dbReference>
<dbReference type="PROSITE" id="PS00108">
    <property type="entry name" value="PROTEIN_KINASE_ST"/>
    <property type="match status" value="1"/>
</dbReference>
<keyword evidence="12 19" id="KW-0067">ATP-binding</keyword>
<dbReference type="Gene3D" id="3.30.200.20">
    <property type="entry name" value="Phosphorylase Kinase, domain 1"/>
    <property type="match status" value="1"/>
</dbReference>
<evidence type="ECO:0000313" key="25">
    <source>
        <dbReference type="Proteomes" id="UP000694546"/>
    </source>
</evidence>
<dbReference type="GeneTree" id="ENSGT00940000164835"/>
<dbReference type="InterPro" id="IPR000719">
    <property type="entry name" value="Prot_kinase_dom"/>
</dbReference>
<dbReference type="Gene3D" id="2.10.60.10">
    <property type="entry name" value="CD59"/>
    <property type="match status" value="1"/>
</dbReference>
<sequence length="535" mass="59488">DLNKCGLVSFIKCGLVIDVICCSRRKNNESLTVQTLCHDPALPLEGVAAGLRLNSSSRDCVMRSSGHDAILVCSCQGEQECNDRLLFNTGPHDVIPVVAISLVPPVFVALVATATFYLYRMRRPGKPSPPTRPDWPTKHPQSQYQSQYQGHCQGQYQALALPTARPEVSHTRLLSLPGDVLSNLLEGWGPRPQQLPITLEALVGKGRFAVAVKVFTGEESASWSSECSILSDPHLRHDNVVRFLAAEARVPQGNARTQYWLVLAYHHMGNLQNFLSDNILSWEELVAMAGSIARGLAHLHSDTTPTGVPKVPVAHRDLKSSNIVLKSREECVICDFGLALRLDLSRTADDFAYSGQVGTARYMAPEVLESRVNLEDLEAFKQMDVYSMALVLWEMISRCSAVGEVGVYQPAFGSRVCEQPCIDSMRDLVLRDRGRPDIPPAWTQHQGMGVLCSTIIECWDHDPEARLTAHCVVERFKFLDEEGRGGEEEQTPEERREERRPTLLSAPLRLFPKEPARFLFPHPEPVPCTSTRDPP</sequence>
<feature type="disulfide bond" evidence="20">
    <location>
        <begin position="60"/>
        <end position="73"/>
    </location>
</feature>
<dbReference type="InterPro" id="IPR011009">
    <property type="entry name" value="Kinase-like_dom_sf"/>
</dbReference>
<dbReference type="Pfam" id="PF00069">
    <property type="entry name" value="Pkinase"/>
    <property type="match status" value="1"/>
</dbReference>
<keyword evidence="7" id="KW-0808">Transferase</keyword>
<dbReference type="InterPro" id="IPR015013">
    <property type="entry name" value="Transforming_GF_b_rcpt_2_ecto"/>
</dbReference>
<feature type="binding site" evidence="19">
    <location>
        <position position="213"/>
    </location>
    <ligand>
        <name>ATP</name>
        <dbReference type="ChEBI" id="CHEBI:30616"/>
    </ligand>
</feature>
<evidence type="ECO:0000256" key="16">
    <source>
        <dbReference type="ARBA" id="ARBA00032053"/>
    </source>
</evidence>
<feature type="region of interest" description="Disordered" evidence="21">
    <location>
        <begin position="482"/>
        <end position="506"/>
    </location>
</feature>
<dbReference type="Pfam" id="PF08917">
    <property type="entry name" value="ecTbetaR2"/>
    <property type="match status" value="1"/>
</dbReference>
<feature type="domain" description="Protein kinase" evidence="23">
    <location>
        <begin position="180"/>
        <end position="479"/>
    </location>
</feature>
<dbReference type="InterPro" id="IPR008271">
    <property type="entry name" value="Ser/Thr_kinase_AS"/>
</dbReference>
<dbReference type="InterPro" id="IPR017194">
    <property type="entry name" value="Transform_growth_fac-b_typ-2"/>
</dbReference>
<evidence type="ECO:0000256" key="2">
    <source>
        <dbReference type="ARBA" id="ARBA00009605"/>
    </source>
</evidence>
<evidence type="ECO:0000256" key="22">
    <source>
        <dbReference type="SAM" id="Phobius"/>
    </source>
</evidence>
<evidence type="ECO:0000256" key="19">
    <source>
        <dbReference type="PIRSR" id="PIRSR037393-2"/>
    </source>
</evidence>
<dbReference type="PROSITE" id="PS50011">
    <property type="entry name" value="PROTEIN_KINASE_DOM"/>
    <property type="match status" value="1"/>
</dbReference>
<dbReference type="AlphaFoldDB" id="A0A8C5CG66"/>
<feature type="disulfide bond" evidence="20">
    <location>
        <begin position="75"/>
        <end position="81"/>
    </location>
</feature>
<protein>
    <recommendedName>
        <fullName evidence="4">TGF-beta receptor type-2</fullName>
        <ecNumber evidence="3">2.7.11.30</ecNumber>
    </recommendedName>
    <alternativeName>
        <fullName evidence="16">TGF-beta type II receptor</fullName>
    </alternativeName>
    <alternativeName>
        <fullName evidence="17">Transforming growth factor-beta receptor type II</fullName>
    </alternativeName>
</protein>
<dbReference type="InterPro" id="IPR000333">
    <property type="entry name" value="TGFB_receptor"/>
</dbReference>
<dbReference type="GO" id="GO:0046872">
    <property type="term" value="F:metal ion binding"/>
    <property type="evidence" value="ECO:0007669"/>
    <property type="project" value="InterPro"/>
</dbReference>
<dbReference type="GO" id="GO:0007507">
    <property type="term" value="P:heart development"/>
    <property type="evidence" value="ECO:0007669"/>
    <property type="project" value="TreeGrafter"/>
</dbReference>
<evidence type="ECO:0000256" key="12">
    <source>
        <dbReference type="ARBA" id="ARBA00022840"/>
    </source>
</evidence>
<dbReference type="Gene3D" id="1.10.510.10">
    <property type="entry name" value="Transferase(Phosphotransferase) domain 1"/>
    <property type="match status" value="1"/>
</dbReference>
<reference evidence="24" key="1">
    <citation type="submission" date="2025-08" db="UniProtKB">
        <authorList>
            <consortium name="Ensembl"/>
        </authorList>
    </citation>
    <scope>IDENTIFICATION</scope>
</reference>
<dbReference type="FunFam" id="1.10.510.10:FF:000260">
    <property type="entry name" value="TGF-beta receptor type-2"/>
    <property type="match status" value="1"/>
</dbReference>
<evidence type="ECO:0000256" key="21">
    <source>
        <dbReference type="SAM" id="MobiDB-lite"/>
    </source>
</evidence>
<evidence type="ECO:0000256" key="8">
    <source>
        <dbReference type="ARBA" id="ARBA00022692"/>
    </source>
</evidence>
<dbReference type="GO" id="GO:0043235">
    <property type="term" value="C:receptor complex"/>
    <property type="evidence" value="ECO:0007669"/>
    <property type="project" value="InterPro"/>
</dbReference>
<evidence type="ECO:0000259" key="23">
    <source>
        <dbReference type="PROSITE" id="PS50011"/>
    </source>
</evidence>
<keyword evidence="5" id="KW-0723">Serine/threonine-protein kinase</keyword>
<dbReference type="SMART" id="SM00220">
    <property type="entry name" value="S_TKc"/>
    <property type="match status" value="1"/>
</dbReference>
<dbReference type="InterPro" id="IPR045860">
    <property type="entry name" value="Snake_toxin-like_sf"/>
</dbReference>
<evidence type="ECO:0000256" key="5">
    <source>
        <dbReference type="ARBA" id="ARBA00022527"/>
    </source>
</evidence>
<keyword evidence="13 22" id="KW-1133">Transmembrane helix</keyword>
<keyword evidence="6" id="KW-0341">Growth regulation</keyword>
<dbReference type="GO" id="GO:0071363">
    <property type="term" value="P:cellular response to growth factor stimulus"/>
    <property type="evidence" value="ECO:0007669"/>
    <property type="project" value="TreeGrafter"/>
</dbReference>
<dbReference type="PANTHER" id="PTHR23255:SF51">
    <property type="entry name" value="TGF-BETA RECEPTOR TYPE-2"/>
    <property type="match status" value="1"/>
</dbReference>
<evidence type="ECO:0000256" key="3">
    <source>
        <dbReference type="ARBA" id="ARBA00012401"/>
    </source>
</evidence>
<evidence type="ECO:0000256" key="13">
    <source>
        <dbReference type="ARBA" id="ARBA00022989"/>
    </source>
</evidence>
<dbReference type="SUPFAM" id="SSF56112">
    <property type="entry name" value="Protein kinase-like (PK-like)"/>
    <property type="match status" value="1"/>
</dbReference>
<keyword evidence="11" id="KW-0418">Kinase</keyword>
<dbReference type="SUPFAM" id="SSF57302">
    <property type="entry name" value="Snake toxin-like"/>
    <property type="match status" value="1"/>
</dbReference>
<evidence type="ECO:0000256" key="14">
    <source>
        <dbReference type="ARBA" id="ARBA00023136"/>
    </source>
</evidence>
<evidence type="ECO:0000256" key="1">
    <source>
        <dbReference type="ARBA" id="ARBA00004479"/>
    </source>
</evidence>
<dbReference type="GO" id="GO:0005026">
    <property type="term" value="F:transforming growth factor beta receptor activity, type II"/>
    <property type="evidence" value="ECO:0007669"/>
    <property type="project" value="InterPro"/>
</dbReference>
<evidence type="ECO:0000256" key="18">
    <source>
        <dbReference type="PIRSR" id="PIRSR037393-1"/>
    </source>
</evidence>